<evidence type="ECO:0008006" key="4">
    <source>
        <dbReference type="Google" id="ProtNLM"/>
    </source>
</evidence>
<keyword evidence="1" id="KW-0812">Transmembrane</keyword>
<evidence type="ECO:0000313" key="2">
    <source>
        <dbReference type="EMBL" id="ARP99309.1"/>
    </source>
</evidence>
<organism evidence="2 3">
    <name type="scientific">Pseudorhodoplanes sinuspersici</name>
    <dbReference type="NCBI Taxonomy" id="1235591"/>
    <lineage>
        <taxon>Bacteria</taxon>
        <taxon>Pseudomonadati</taxon>
        <taxon>Pseudomonadota</taxon>
        <taxon>Alphaproteobacteria</taxon>
        <taxon>Hyphomicrobiales</taxon>
        <taxon>Pseudorhodoplanes</taxon>
    </lineage>
</organism>
<feature type="transmembrane region" description="Helical" evidence="1">
    <location>
        <begin position="25"/>
        <end position="46"/>
    </location>
</feature>
<dbReference type="EMBL" id="CP021112">
    <property type="protein sequence ID" value="ARP99309.1"/>
    <property type="molecule type" value="Genomic_DNA"/>
</dbReference>
<gene>
    <name evidence="2" type="ORF">CAK95_09615</name>
</gene>
<proteinExistence type="predicted"/>
<name>A0A1W6ZPL1_9HYPH</name>
<keyword evidence="1" id="KW-1133">Transmembrane helix</keyword>
<protein>
    <recommendedName>
        <fullName evidence="4">DUF2842 domain-containing protein</fullName>
    </recommendedName>
</protein>
<keyword evidence="3" id="KW-1185">Reference proteome</keyword>
<dbReference type="Proteomes" id="UP000194137">
    <property type="component" value="Chromosome"/>
</dbReference>
<reference evidence="2 3" key="1">
    <citation type="submission" date="2017-05" db="EMBL/GenBank/DDBJ databases">
        <title>Full genome sequence of Pseudorhodoplanes sinuspersici.</title>
        <authorList>
            <person name="Dastgheib S.M.M."/>
            <person name="Shavandi M."/>
            <person name="Tirandaz H."/>
        </authorList>
    </citation>
    <scope>NUCLEOTIDE SEQUENCE [LARGE SCALE GENOMIC DNA]</scope>
    <source>
        <strain evidence="2 3">RIPI110</strain>
    </source>
</reference>
<dbReference type="STRING" id="1235591.CAK95_09615"/>
<keyword evidence="1" id="KW-0472">Membrane</keyword>
<dbReference type="KEGG" id="psin:CAK95_09615"/>
<evidence type="ECO:0000256" key="1">
    <source>
        <dbReference type="SAM" id="Phobius"/>
    </source>
</evidence>
<dbReference type="AlphaFoldDB" id="A0A1W6ZPL1"/>
<sequence>MALYAIIAFVLQALSVAVIYMFESALGTWSAVVFITTYLLMFWVAWPIALRLTEPKVEAVASAQKA</sequence>
<evidence type="ECO:0000313" key="3">
    <source>
        <dbReference type="Proteomes" id="UP000194137"/>
    </source>
</evidence>
<accession>A0A1W6ZPL1</accession>